<accession>A0AAV5TPA7</accession>
<proteinExistence type="predicted"/>
<organism evidence="2 3">
    <name type="scientific">Pristionchus entomophagus</name>
    <dbReference type="NCBI Taxonomy" id="358040"/>
    <lineage>
        <taxon>Eukaryota</taxon>
        <taxon>Metazoa</taxon>
        <taxon>Ecdysozoa</taxon>
        <taxon>Nematoda</taxon>
        <taxon>Chromadorea</taxon>
        <taxon>Rhabditida</taxon>
        <taxon>Rhabditina</taxon>
        <taxon>Diplogasteromorpha</taxon>
        <taxon>Diplogasteroidea</taxon>
        <taxon>Neodiplogasteridae</taxon>
        <taxon>Pristionchus</taxon>
    </lineage>
</organism>
<feature type="transmembrane region" description="Helical" evidence="1">
    <location>
        <begin position="53"/>
        <end position="79"/>
    </location>
</feature>
<dbReference type="AlphaFoldDB" id="A0AAV5TPA7"/>
<name>A0AAV5TPA7_9BILA</name>
<protein>
    <recommendedName>
        <fullName evidence="4">G protein-coupled receptor</fullName>
    </recommendedName>
</protein>
<keyword evidence="1" id="KW-0812">Transmembrane</keyword>
<evidence type="ECO:0000256" key="1">
    <source>
        <dbReference type="SAM" id="Phobius"/>
    </source>
</evidence>
<keyword evidence="1" id="KW-1133">Transmembrane helix</keyword>
<keyword evidence="1" id="KW-0472">Membrane</keyword>
<evidence type="ECO:0000313" key="3">
    <source>
        <dbReference type="Proteomes" id="UP001432027"/>
    </source>
</evidence>
<feature type="transmembrane region" description="Helical" evidence="1">
    <location>
        <begin position="12"/>
        <end position="33"/>
    </location>
</feature>
<feature type="transmembrane region" description="Helical" evidence="1">
    <location>
        <begin position="138"/>
        <end position="159"/>
    </location>
</feature>
<dbReference type="Proteomes" id="UP001432027">
    <property type="component" value="Unassembled WGS sequence"/>
</dbReference>
<evidence type="ECO:0008006" key="4">
    <source>
        <dbReference type="Google" id="ProtNLM"/>
    </source>
</evidence>
<dbReference type="EMBL" id="BTSX01000004">
    <property type="protein sequence ID" value="GMS96268.1"/>
    <property type="molecule type" value="Genomic_DNA"/>
</dbReference>
<gene>
    <name evidence="2" type="ORF">PENTCL1PPCAC_18443</name>
</gene>
<feature type="non-terminal residue" evidence="2">
    <location>
        <position position="1"/>
    </location>
</feature>
<comment type="caution">
    <text evidence="2">The sequence shown here is derived from an EMBL/GenBank/DDBJ whole genome shotgun (WGS) entry which is preliminary data.</text>
</comment>
<reference evidence="2" key="1">
    <citation type="submission" date="2023-10" db="EMBL/GenBank/DDBJ databases">
        <title>Genome assembly of Pristionchus species.</title>
        <authorList>
            <person name="Yoshida K."/>
            <person name="Sommer R.J."/>
        </authorList>
    </citation>
    <scope>NUCLEOTIDE SEQUENCE</scope>
    <source>
        <strain evidence="2">RS0144</strain>
    </source>
</reference>
<sequence>LVHYPTNDDMKLLHGVTYQILLSTAIPLVFLLPPVNWQRRLSVFNTKTEDNTALFQIMVWFEIIPGILSLVIFHSALYLNHRRDPEKIWIGGCWSEIDSQNCGHSSAWTHFIFNAITSFALQLYPIFDPHPSLVSQSIALECCNIIQLYPAALVLILLYKVYCRGVREVEYRFQLLLRPLQLPRGQISTILDLNKEQSKTAHFEQLRIFRGYFDDGQDYGKPRWYNGICC</sequence>
<keyword evidence="3" id="KW-1185">Reference proteome</keyword>
<evidence type="ECO:0000313" key="2">
    <source>
        <dbReference type="EMBL" id="GMS96268.1"/>
    </source>
</evidence>